<dbReference type="Pfam" id="PF13443">
    <property type="entry name" value="HTH_26"/>
    <property type="match status" value="1"/>
</dbReference>
<dbReference type="SUPFAM" id="SSF47413">
    <property type="entry name" value="lambda repressor-like DNA-binding domains"/>
    <property type="match status" value="1"/>
</dbReference>
<dbReference type="RefSeq" id="WP_001212840.1">
    <property type="nucleotide sequence ID" value="NZ_ALSF01000070.1"/>
</dbReference>
<organism evidence="2 3">
    <name type="scientific">Streptococcus agalactiae MRI Z1-216</name>
    <dbReference type="NCBI Taxonomy" id="1154879"/>
    <lineage>
        <taxon>Bacteria</taxon>
        <taxon>Bacillati</taxon>
        <taxon>Bacillota</taxon>
        <taxon>Bacilli</taxon>
        <taxon>Lactobacillales</taxon>
        <taxon>Streptococcaceae</taxon>
        <taxon>Streptococcus</taxon>
    </lineage>
</organism>
<dbReference type="SMART" id="SM00530">
    <property type="entry name" value="HTH_XRE"/>
    <property type="match status" value="1"/>
</dbReference>
<gene>
    <name evidence="2" type="ORF">SAG0164_04355</name>
</gene>
<dbReference type="Gene3D" id="1.10.260.40">
    <property type="entry name" value="lambda repressor-like DNA-binding domains"/>
    <property type="match status" value="1"/>
</dbReference>
<feature type="domain" description="HTH cro/C1-type" evidence="1">
    <location>
        <begin position="8"/>
        <end position="61"/>
    </location>
</feature>
<comment type="caution">
    <text evidence="2">The sequence shown here is derived from an EMBL/GenBank/DDBJ whole genome shotgun (WGS) entry which is preliminary data.</text>
</comment>
<reference evidence="2 3" key="1">
    <citation type="submission" date="2012-07" db="EMBL/GenBank/DDBJ databases">
        <authorList>
            <person name="Moroni P."/>
            <person name="Richards V.P."/>
            <person name="Durkin S.A.S."/>
            <person name="Kim M."/>
            <person name="Pavinski Bitar P.D."/>
            <person name="Stanhope M.J."/>
            <person name="Town C.D."/>
            <person name="Zadoks R.N."/>
            <person name="Venter J.C."/>
        </authorList>
    </citation>
    <scope>NUCLEOTIDE SEQUENCE [LARGE SCALE GENOMIC DNA]</scope>
    <source>
        <strain evidence="2 3">MRI Z1-216</strain>
    </source>
</reference>
<evidence type="ECO:0000259" key="1">
    <source>
        <dbReference type="PROSITE" id="PS50943"/>
    </source>
</evidence>
<evidence type="ECO:0000313" key="3">
    <source>
        <dbReference type="Proteomes" id="UP000015176"/>
    </source>
</evidence>
<protein>
    <submittedName>
        <fullName evidence="2">Transcriptional regulator</fullName>
    </submittedName>
</protein>
<dbReference type="CDD" id="cd00093">
    <property type="entry name" value="HTH_XRE"/>
    <property type="match status" value="1"/>
</dbReference>
<proteinExistence type="predicted"/>
<dbReference type="PROSITE" id="PS50943">
    <property type="entry name" value="HTH_CROC1"/>
    <property type="match status" value="1"/>
</dbReference>
<dbReference type="InterPro" id="IPR001387">
    <property type="entry name" value="Cro/C1-type_HTH"/>
</dbReference>
<accession>A0AAD2WWE7</accession>
<sequence>MRFSYNKLWKLLIDKGWTKSELHKKAGISSSTIAKLGKGDNITTDILLKICITLDCKIEDIVEIVDNDD</sequence>
<dbReference type="Proteomes" id="UP000015176">
    <property type="component" value="Unassembled WGS sequence"/>
</dbReference>
<dbReference type="EMBL" id="ALSF01000070">
    <property type="protein sequence ID" value="EPU39109.1"/>
    <property type="molecule type" value="Genomic_DNA"/>
</dbReference>
<dbReference type="AlphaFoldDB" id="A0AAD2WWE7"/>
<evidence type="ECO:0000313" key="2">
    <source>
        <dbReference type="EMBL" id="EPU39109.1"/>
    </source>
</evidence>
<name>A0AAD2WWE7_STRAG</name>
<dbReference type="InterPro" id="IPR010982">
    <property type="entry name" value="Lambda_DNA-bd_dom_sf"/>
</dbReference>
<dbReference type="GO" id="GO:0003677">
    <property type="term" value="F:DNA binding"/>
    <property type="evidence" value="ECO:0007669"/>
    <property type="project" value="InterPro"/>
</dbReference>